<evidence type="ECO:0000313" key="3">
    <source>
        <dbReference type="Ensembl" id="ENSSSCP00015046561.1"/>
    </source>
</evidence>
<proteinExistence type="predicted"/>
<dbReference type="GO" id="GO:0004672">
    <property type="term" value="F:protein kinase activity"/>
    <property type="evidence" value="ECO:0007669"/>
    <property type="project" value="InterPro"/>
</dbReference>
<dbReference type="SUPFAM" id="SSF56112">
    <property type="entry name" value="Protein kinase-like (PK-like)"/>
    <property type="match status" value="1"/>
</dbReference>
<dbReference type="InterPro" id="IPR000719">
    <property type="entry name" value="Prot_kinase_dom"/>
</dbReference>
<protein>
    <recommendedName>
        <fullName evidence="2">Protein kinase domain-containing protein</fullName>
    </recommendedName>
</protein>
<dbReference type="Ensembl" id="ENSSSCT00015109488.1">
    <property type="protein sequence ID" value="ENSSSCP00015046561.1"/>
    <property type="gene ID" value="ENSSSCG00015080474.1"/>
</dbReference>
<feature type="compositionally biased region" description="Low complexity" evidence="1">
    <location>
        <begin position="1"/>
        <end position="11"/>
    </location>
</feature>
<dbReference type="Gene3D" id="1.10.510.10">
    <property type="entry name" value="Transferase(Phosphotransferase) domain 1"/>
    <property type="match status" value="1"/>
</dbReference>
<organism evidence="3 4">
    <name type="scientific">Sus scrofa</name>
    <name type="common">Pig</name>
    <dbReference type="NCBI Taxonomy" id="9823"/>
    <lineage>
        <taxon>Eukaryota</taxon>
        <taxon>Metazoa</taxon>
        <taxon>Chordata</taxon>
        <taxon>Craniata</taxon>
        <taxon>Vertebrata</taxon>
        <taxon>Euteleostomi</taxon>
        <taxon>Mammalia</taxon>
        <taxon>Eutheria</taxon>
        <taxon>Laurasiatheria</taxon>
        <taxon>Artiodactyla</taxon>
        <taxon>Suina</taxon>
        <taxon>Suidae</taxon>
        <taxon>Sus</taxon>
    </lineage>
</organism>
<evidence type="ECO:0000256" key="1">
    <source>
        <dbReference type="SAM" id="MobiDB-lite"/>
    </source>
</evidence>
<feature type="region of interest" description="Disordered" evidence="1">
    <location>
        <begin position="1"/>
        <end position="20"/>
    </location>
</feature>
<accession>A0A8D0UF34</accession>
<dbReference type="Pfam" id="PF00069">
    <property type="entry name" value="Pkinase"/>
    <property type="match status" value="1"/>
</dbReference>
<dbReference type="PANTHER" id="PTHR24347">
    <property type="entry name" value="SERINE/THREONINE-PROTEIN KINASE"/>
    <property type="match status" value="1"/>
</dbReference>
<feature type="compositionally biased region" description="Basic and acidic residues" evidence="1">
    <location>
        <begin position="358"/>
        <end position="373"/>
    </location>
</feature>
<feature type="domain" description="Protein kinase" evidence="2">
    <location>
        <begin position="46"/>
        <end position="310"/>
    </location>
</feature>
<dbReference type="GO" id="GO:0005524">
    <property type="term" value="F:ATP binding"/>
    <property type="evidence" value="ECO:0007669"/>
    <property type="project" value="InterPro"/>
</dbReference>
<sequence length="389" mass="43583">AKQCSQQAASPSQPPSVSCGTGSIPLHAMGAAKKREKILAFCDCWGLSKQGLGWGSSNGSFPSSFHRTGNLRIYLQRTYDTLKALQERDHRGQKCKVPHHISILVQRDGMRKVTSCLLLVSQCKKGQESGTRLGQRGRESMNERQEVEEVLRRVGPAIAFYHEVGAGSQRDLQPDFLLLQTQRKESVTQLTTFHAVKEISPNELQGPCSTAYFNSFPKCQGPENRHRGCHSWSLGFILYIKLCPFPPNYNNDSWSLSPGGAPHTGLGEYKQPTPEWAAVTHPYSQALRDILLRDPKERLVIQKPLQHPWQQCSTRVPSAPLWGAQLLQEAKDHKWDKVTRQRQARLGTWDVALWKQRGTESRTESLEALDSRRGAQAGRGRASQGRSSQ</sequence>
<feature type="region of interest" description="Disordered" evidence="1">
    <location>
        <begin position="358"/>
        <end position="389"/>
    </location>
</feature>
<evidence type="ECO:0000259" key="2">
    <source>
        <dbReference type="PROSITE" id="PS50011"/>
    </source>
</evidence>
<dbReference type="PROSITE" id="PS50011">
    <property type="entry name" value="PROTEIN_KINASE_DOM"/>
    <property type="match status" value="1"/>
</dbReference>
<dbReference type="Proteomes" id="UP000694726">
    <property type="component" value="Unplaced"/>
</dbReference>
<dbReference type="InterPro" id="IPR011009">
    <property type="entry name" value="Kinase-like_dom_sf"/>
</dbReference>
<feature type="compositionally biased region" description="Low complexity" evidence="1">
    <location>
        <begin position="374"/>
        <end position="389"/>
    </location>
</feature>
<dbReference type="AlphaFoldDB" id="A0A8D0UF34"/>
<reference evidence="3" key="1">
    <citation type="submission" date="2025-08" db="UniProtKB">
        <authorList>
            <consortium name="Ensembl"/>
        </authorList>
    </citation>
    <scope>IDENTIFICATION</scope>
</reference>
<evidence type="ECO:0000313" key="4">
    <source>
        <dbReference type="Proteomes" id="UP000694726"/>
    </source>
</evidence>
<name>A0A8D0UF34_PIG</name>